<feature type="non-terminal residue" evidence="12">
    <location>
        <position position="620"/>
    </location>
</feature>
<evidence type="ECO:0000256" key="6">
    <source>
        <dbReference type="ARBA" id="ARBA00022837"/>
    </source>
</evidence>
<dbReference type="Gene3D" id="1.10.238.10">
    <property type="entry name" value="EF-hand"/>
    <property type="match status" value="1"/>
</dbReference>
<comment type="subcellular location">
    <subcellularLocation>
        <location evidence="1">Mitochondrion inner membrane</location>
        <topology evidence="1">Multi-pass membrane protein</topology>
    </subcellularLocation>
</comment>
<feature type="domain" description="EF-hand" evidence="11">
    <location>
        <begin position="360"/>
        <end position="395"/>
    </location>
</feature>
<evidence type="ECO:0000256" key="9">
    <source>
        <dbReference type="PROSITE-ProRule" id="PRU00282"/>
    </source>
</evidence>
<feature type="region of interest" description="Disordered" evidence="10">
    <location>
        <begin position="279"/>
        <end position="300"/>
    </location>
</feature>
<dbReference type="InterPro" id="IPR018108">
    <property type="entry name" value="MCP_transmembrane"/>
</dbReference>
<dbReference type="PROSITE" id="PS00018">
    <property type="entry name" value="EF_HAND_1"/>
    <property type="match status" value="1"/>
</dbReference>
<dbReference type="SUPFAM" id="SSF47473">
    <property type="entry name" value="EF-hand"/>
    <property type="match status" value="1"/>
</dbReference>
<evidence type="ECO:0000259" key="11">
    <source>
        <dbReference type="PROSITE" id="PS50222"/>
    </source>
</evidence>
<keyword evidence="6" id="KW-0106">Calcium</keyword>
<keyword evidence="13" id="KW-1185">Reference proteome</keyword>
<proteinExistence type="inferred from homology"/>
<evidence type="ECO:0000256" key="1">
    <source>
        <dbReference type="ARBA" id="ARBA00004448"/>
    </source>
</evidence>
<keyword evidence="5" id="KW-0677">Repeat</keyword>
<protein>
    <recommendedName>
        <fullName evidence="11">EF-hand domain-containing protein</fullName>
    </recommendedName>
</protein>
<evidence type="ECO:0000256" key="10">
    <source>
        <dbReference type="SAM" id="MobiDB-lite"/>
    </source>
</evidence>
<dbReference type="AlphaFoldDB" id="A0A5J5VG04"/>
<accession>A0A5J5VG04</accession>
<keyword evidence="8 9" id="KW-0472">Membrane</keyword>
<reference evidence="13" key="1">
    <citation type="journal article" date="2020" name="Nat. Genet.">
        <title>Genomic diversifications of five Gossypium allopolyploid species and their impact on cotton improvement.</title>
        <authorList>
            <person name="Chen Z.J."/>
            <person name="Sreedasyam A."/>
            <person name="Ando A."/>
            <person name="Song Q."/>
            <person name="De Santiago L.M."/>
            <person name="Hulse-Kemp A.M."/>
            <person name="Ding M."/>
            <person name="Ye W."/>
            <person name="Kirkbride R.C."/>
            <person name="Jenkins J."/>
            <person name="Plott C."/>
            <person name="Lovell J."/>
            <person name="Lin Y.M."/>
            <person name="Vaughn R."/>
            <person name="Liu B."/>
            <person name="Simpson S."/>
            <person name="Scheffler B.E."/>
            <person name="Wen L."/>
            <person name="Saski C.A."/>
            <person name="Grover C.E."/>
            <person name="Hu G."/>
            <person name="Conover J.L."/>
            <person name="Carlson J.W."/>
            <person name="Shu S."/>
            <person name="Boston L.B."/>
            <person name="Williams M."/>
            <person name="Peterson D.G."/>
            <person name="McGee K."/>
            <person name="Jones D.C."/>
            <person name="Wendel J.F."/>
            <person name="Stelly D.M."/>
            <person name="Grimwood J."/>
            <person name="Schmutz J."/>
        </authorList>
    </citation>
    <scope>NUCLEOTIDE SEQUENCE [LARGE SCALE GENOMIC DNA]</scope>
    <source>
        <strain evidence="13">cv. 3-79</strain>
    </source>
</reference>
<dbReference type="PROSITE" id="PS50222">
    <property type="entry name" value="EF_HAND_2"/>
    <property type="match status" value="1"/>
</dbReference>
<evidence type="ECO:0000313" key="12">
    <source>
        <dbReference type="EMBL" id="KAB2078709.1"/>
    </source>
</evidence>
<evidence type="ECO:0000256" key="3">
    <source>
        <dbReference type="ARBA" id="ARBA00022448"/>
    </source>
</evidence>
<evidence type="ECO:0000256" key="5">
    <source>
        <dbReference type="ARBA" id="ARBA00022737"/>
    </source>
</evidence>
<evidence type="ECO:0000256" key="4">
    <source>
        <dbReference type="ARBA" id="ARBA00022692"/>
    </source>
</evidence>
<dbReference type="Pfam" id="PF00153">
    <property type="entry name" value="Mito_carr"/>
    <property type="match status" value="1"/>
</dbReference>
<keyword evidence="7" id="KW-1133">Transmembrane helix</keyword>
<comment type="similarity">
    <text evidence="2">Belongs to the mitochondrial carrier (TC 2.A.29) family.</text>
</comment>
<dbReference type="GO" id="GO:0005509">
    <property type="term" value="F:calcium ion binding"/>
    <property type="evidence" value="ECO:0007669"/>
    <property type="project" value="InterPro"/>
</dbReference>
<sequence>MSKSDPIKSNLNWIWFVKEAFSPIELGIKKAAKDLESCWGVSNDKRKKFELIARLNGSDNDWNGKVQIFSVKNRIGVNNWSSHVGSEEKMKGLSIKVPMDVFIGMFLPENELNDKKVKAVRKGFKGKDVDTVEGTCMNPLLFAANWSVLVNRFVQAIPSSFESGKEWIRKMDENKGHLSSCIHDMESKASFEFKPGESRAQVITRNEGLEHNHGKKDVSFECFVGFAFDQLTQNLQKLDYLKAVASILDGRKVNVNGFLGNLMFARVGGVPSGIAGVASSVNDEGPDGVSIGSREEGGNSSQKLADQMLSVPLSNVESLRTTLPAVTLTELTELLPPLSQSSLDHPDKKKLFSVQEFFRYTESEGRRFFEELDRDGDGQVTLEDLEVAMRKRKLPQTYSREFMRRARRNPFSKSFGWKQFLSLMERKEPTILRAYTSLCLSESGTLHKSQILVSLKNAGLPANEHNAVAMMQCLNMDTEESVSYGHFRNFMLLLPSDRLLQDDPRNIWFEAATAVAVAPAAEIQRENVLKSAFAGGLSCAFSSAVMHPVDTVKTQVQASTTLTFPEIMSKIPQIGLRGLYKGSIPAILGQFSSHGLRTGICEVSKLVLINVAPNLPDIQV</sequence>
<dbReference type="Gene3D" id="1.50.40.10">
    <property type="entry name" value="Mitochondrial carrier domain"/>
    <property type="match status" value="1"/>
</dbReference>
<evidence type="ECO:0000256" key="2">
    <source>
        <dbReference type="ARBA" id="ARBA00006375"/>
    </source>
</evidence>
<organism evidence="12 13">
    <name type="scientific">Gossypium barbadense</name>
    <name type="common">Sea Island cotton</name>
    <name type="synonym">Hibiscus barbadensis</name>
    <dbReference type="NCBI Taxonomy" id="3634"/>
    <lineage>
        <taxon>Eukaryota</taxon>
        <taxon>Viridiplantae</taxon>
        <taxon>Streptophyta</taxon>
        <taxon>Embryophyta</taxon>
        <taxon>Tracheophyta</taxon>
        <taxon>Spermatophyta</taxon>
        <taxon>Magnoliopsida</taxon>
        <taxon>eudicotyledons</taxon>
        <taxon>Gunneridae</taxon>
        <taxon>Pentapetalae</taxon>
        <taxon>rosids</taxon>
        <taxon>malvids</taxon>
        <taxon>Malvales</taxon>
        <taxon>Malvaceae</taxon>
        <taxon>Malvoideae</taxon>
        <taxon>Gossypium</taxon>
    </lineage>
</organism>
<dbReference type="InterPro" id="IPR002048">
    <property type="entry name" value="EF_hand_dom"/>
</dbReference>
<gene>
    <name evidence="12" type="ORF">ES319_A06G182800v1</name>
</gene>
<dbReference type="EMBL" id="CM018207">
    <property type="protein sequence ID" value="KAB2078709.1"/>
    <property type="molecule type" value="Genomic_DNA"/>
</dbReference>
<keyword evidence="3" id="KW-0813">Transport</keyword>
<feature type="repeat" description="Solcar" evidence="9">
    <location>
        <begin position="526"/>
        <end position="607"/>
    </location>
</feature>
<name>A0A5J5VG04_GOSBA</name>
<dbReference type="InterPro" id="IPR018247">
    <property type="entry name" value="EF_Hand_1_Ca_BS"/>
</dbReference>
<keyword evidence="4 9" id="KW-0812">Transmembrane</keyword>
<dbReference type="Proteomes" id="UP000327439">
    <property type="component" value="Chromosome A06"/>
</dbReference>
<evidence type="ECO:0000256" key="7">
    <source>
        <dbReference type="ARBA" id="ARBA00022989"/>
    </source>
</evidence>
<dbReference type="PANTHER" id="PTHR45667">
    <property type="entry name" value="S-ADENOSYLMETHIONINE MITOCHONDRIAL CARRIER PROTEIN"/>
    <property type="match status" value="1"/>
</dbReference>
<evidence type="ECO:0000256" key="8">
    <source>
        <dbReference type="ARBA" id="ARBA00023136"/>
    </source>
</evidence>
<dbReference type="InterPro" id="IPR023395">
    <property type="entry name" value="MCP_dom_sf"/>
</dbReference>
<evidence type="ECO:0000313" key="13">
    <source>
        <dbReference type="Proteomes" id="UP000327439"/>
    </source>
</evidence>
<dbReference type="InterPro" id="IPR011992">
    <property type="entry name" value="EF-hand-dom_pair"/>
</dbReference>
<dbReference type="GO" id="GO:0005743">
    <property type="term" value="C:mitochondrial inner membrane"/>
    <property type="evidence" value="ECO:0007669"/>
    <property type="project" value="UniProtKB-SubCell"/>
</dbReference>
<dbReference type="SUPFAM" id="SSF103506">
    <property type="entry name" value="Mitochondrial carrier"/>
    <property type="match status" value="1"/>
</dbReference>
<dbReference type="OrthoDB" id="276989at2759"/>
<dbReference type="PROSITE" id="PS50920">
    <property type="entry name" value="SOLCAR"/>
    <property type="match status" value="1"/>
</dbReference>